<comment type="subunit">
    <text evidence="11">Monomer.</text>
</comment>
<dbReference type="Proteomes" id="UP000071392">
    <property type="component" value="Unassembled WGS sequence"/>
</dbReference>
<evidence type="ECO:0000256" key="6">
    <source>
        <dbReference type="ARBA" id="ARBA00022741"/>
    </source>
</evidence>
<feature type="binding site" evidence="11">
    <location>
        <position position="83"/>
    </location>
    <ligand>
        <name>substrate</name>
    </ligand>
</feature>
<dbReference type="RefSeq" id="WP_068711265.1">
    <property type="nucleotide sequence ID" value="NZ_LSZP01000027.1"/>
</dbReference>
<reference evidence="12 13" key="1">
    <citation type="submission" date="2016-02" db="EMBL/GenBank/DDBJ databases">
        <authorList>
            <person name="Wen L."/>
            <person name="He K."/>
            <person name="Yang H."/>
        </authorList>
    </citation>
    <scope>NUCLEOTIDE SEQUENCE [LARGE SCALE GENOMIC DNA]</scope>
    <source>
        <strain evidence="12 13">CV41</strain>
    </source>
</reference>
<comment type="function">
    <text evidence="11">Catalyzes the specific phosphorylation of the 3-hydroxyl group of shikimic acid using ATP as a cosubstrate.</text>
</comment>
<dbReference type="HAMAP" id="MF_00109">
    <property type="entry name" value="Shikimate_kinase"/>
    <property type="match status" value="1"/>
</dbReference>
<comment type="cofactor">
    <cofactor evidence="11">
        <name>Mg(2+)</name>
        <dbReference type="ChEBI" id="CHEBI:18420"/>
    </cofactor>
    <text evidence="11">Binds 1 Mg(2+) ion per subunit.</text>
</comment>
<feature type="binding site" evidence="11">
    <location>
        <position position="156"/>
    </location>
    <ligand>
        <name>ATP</name>
        <dbReference type="ChEBI" id="CHEBI:30616"/>
    </ligand>
</feature>
<dbReference type="EC" id="2.7.1.71" evidence="3 11"/>
<evidence type="ECO:0000313" key="12">
    <source>
        <dbReference type="EMBL" id="KXU36350.1"/>
    </source>
</evidence>
<keyword evidence="4 11" id="KW-0028">Amino-acid biosynthesis</keyword>
<keyword evidence="11" id="KW-0460">Magnesium</keyword>
<evidence type="ECO:0000256" key="8">
    <source>
        <dbReference type="ARBA" id="ARBA00022840"/>
    </source>
</evidence>
<gene>
    <name evidence="11" type="primary">aroK</name>
    <name evidence="12" type="ORF">AXK12_03435</name>
</gene>
<organism evidence="12 13">
    <name type="scientific">Cephaloticoccus capnophilus</name>
    <dbReference type="NCBI Taxonomy" id="1548208"/>
    <lineage>
        <taxon>Bacteria</taxon>
        <taxon>Pseudomonadati</taxon>
        <taxon>Verrucomicrobiota</taxon>
        <taxon>Opitutia</taxon>
        <taxon>Opitutales</taxon>
        <taxon>Opitutaceae</taxon>
        <taxon>Cephaloticoccus</taxon>
    </lineage>
</organism>
<comment type="pathway">
    <text evidence="1 11">Metabolic intermediate biosynthesis; chorismate biosynthesis; chorismate from D-erythrose 4-phosphate and phosphoenolpyruvate: step 5/7.</text>
</comment>
<dbReference type="GO" id="GO:0000287">
    <property type="term" value="F:magnesium ion binding"/>
    <property type="evidence" value="ECO:0007669"/>
    <property type="project" value="UniProtKB-UniRule"/>
</dbReference>
<evidence type="ECO:0000256" key="7">
    <source>
        <dbReference type="ARBA" id="ARBA00022777"/>
    </source>
</evidence>
<feature type="binding site" evidence="11">
    <location>
        <position position="37"/>
    </location>
    <ligand>
        <name>substrate</name>
    </ligand>
</feature>
<keyword evidence="9 11" id="KW-0057">Aromatic amino acid biosynthesis</keyword>
<dbReference type="PROSITE" id="PS01128">
    <property type="entry name" value="SHIKIMATE_KINASE"/>
    <property type="match status" value="1"/>
</dbReference>
<keyword evidence="6 11" id="KW-0547">Nucleotide-binding</keyword>
<dbReference type="InterPro" id="IPR023000">
    <property type="entry name" value="Shikimate_kinase_CS"/>
</dbReference>
<keyword evidence="5 11" id="KW-0808">Transferase</keyword>
<feature type="binding site" evidence="11">
    <location>
        <position position="19"/>
    </location>
    <ligand>
        <name>Mg(2+)</name>
        <dbReference type="ChEBI" id="CHEBI:18420"/>
    </ligand>
</feature>
<feature type="binding site" evidence="11">
    <location>
        <position position="140"/>
    </location>
    <ligand>
        <name>substrate</name>
    </ligand>
</feature>
<comment type="caution">
    <text evidence="12">The sequence shown here is derived from an EMBL/GenBank/DDBJ whole genome shotgun (WGS) entry which is preliminary data.</text>
</comment>
<evidence type="ECO:0000256" key="4">
    <source>
        <dbReference type="ARBA" id="ARBA00022605"/>
    </source>
</evidence>
<keyword evidence="13" id="KW-1185">Reference proteome</keyword>
<keyword evidence="8 11" id="KW-0067">ATP-binding</keyword>
<protein>
    <recommendedName>
        <fullName evidence="3 11">Shikimate kinase</fullName>
        <shortName evidence="11">SK</shortName>
        <ecNumber evidence="3 11">2.7.1.71</ecNumber>
    </recommendedName>
</protein>
<sequence length="181" mass="20340">MNREDVNLYLVGFMGTGKSTVGWAVAPRIGFRCLDSDQEIERLQGCTVPEIFEREGEGAFRAMEREFIERGHPATRTVVSCGGGLVAQPGMLDELLGRGVVVCLHASLETILERTSRRQNRPLLEAEDRFARIRELYAAREPVYRRAGSLVLTDGRSLPDVVSHVIRVWRREAAEFARGRV</sequence>
<comment type="similarity">
    <text evidence="2 11">Belongs to the shikimate kinase family.</text>
</comment>
<name>A0A139SPD9_9BACT</name>
<dbReference type="GO" id="GO:0005829">
    <property type="term" value="C:cytosol"/>
    <property type="evidence" value="ECO:0007669"/>
    <property type="project" value="TreeGrafter"/>
</dbReference>
<dbReference type="GO" id="GO:0005524">
    <property type="term" value="F:ATP binding"/>
    <property type="evidence" value="ECO:0007669"/>
    <property type="project" value="UniProtKB-UniRule"/>
</dbReference>
<dbReference type="InterPro" id="IPR027417">
    <property type="entry name" value="P-loop_NTPase"/>
</dbReference>
<dbReference type="PANTHER" id="PTHR21087">
    <property type="entry name" value="SHIKIMATE KINASE"/>
    <property type="match status" value="1"/>
</dbReference>
<dbReference type="AlphaFoldDB" id="A0A139SPD9"/>
<comment type="catalytic activity">
    <reaction evidence="10 11">
        <text>shikimate + ATP = 3-phosphoshikimate + ADP + H(+)</text>
        <dbReference type="Rhea" id="RHEA:13121"/>
        <dbReference type="ChEBI" id="CHEBI:15378"/>
        <dbReference type="ChEBI" id="CHEBI:30616"/>
        <dbReference type="ChEBI" id="CHEBI:36208"/>
        <dbReference type="ChEBI" id="CHEBI:145989"/>
        <dbReference type="ChEBI" id="CHEBI:456216"/>
        <dbReference type="EC" id="2.7.1.71"/>
    </reaction>
</comment>
<evidence type="ECO:0000256" key="9">
    <source>
        <dbReference type="ARBA" id="ARBA00023141"/>
    </source>
</evidence>
<dbReference type="UniPathway" id="UPA00053">
    <property type="reaction ID" value="UER00088"/>
</dbReference>
<evidence type="ECO:0000313" key="13">
    <source>
        <dbReference type="Proteomes" id="UP000071392"/>
    </source>
</evidence>
<dbReference type="OrthoDB" id="9800332at2"/>
<keyword evidence="11" id="KW-0479">Metal-binding</keyword>
<dbReference type="Pfam" id="PF01202">
    <property type="entry name" value="SKI"/>
    <property type="match status" value="1"/>
</dbReference>
<dbReference type="GO" id="GO:0009073">
    <property type="term" value="P:aromatic amino acid family biosynthetic process"/>
    <property type="evidence" value="ECO:0007669"/>
    <property type="project" value="UniProtKB-KW"/>
</dbReference>
<dbReference type="EMBL" id="LSZP01000027">
    <property type="protein sequence ID" value="KXU36350.1"/>
    <property type="molecule type" value="Genomic_DNA"/>
</dbReference>
<keyword evidence="7 11" id="KW-0418">Kinase</keyword>
<feature type="binding site" evidence="11">
    <location>
        <begin position="15"/>
        <end position="20"/>
    </location>
    <ligand>
        <name>ATP</name>
        <dbReference type="ChEBI" id="CHEBI:30616"/>
    </ligand>
</feature>
<keyword evidence="11" id="KW-0963">Cytoplasm</keyword>
<dbReference type="GO" id="GO:0009423">
    <property type="term" value="P:chorismate biosynthetic process"/>
    <property type="evidence" value="ECO:0007669"/>
    <property type="project" value="UniProtKB-UniRule"/>
</dbReference>
<dbReference type="STRING" id="1548208.AXK12_03435"/>
<accession>A0A139SPD9</accession>
<dbReference type="GO" id="GO:0008652">
    <property type="term" value="P:amino acid biosynthetic process"/>
    <property type="evidence" value="ECO:0007669"/>
    <property type="project" value="UniProtKB-KW"/>
</dbReference>
<dbReference type="Gene3D" id="3.40.50.300">
    <property type="entry name" value="P-loop containing nucleotide triphosphate hydrolases"/>
    <property type="match status" value="1"/>
</dbReference>
<dbReference type="PRINTS" id="PR01100">
    <property type="entry name" value="SHIKIMTKNASE"/>
</dbReference>
<evidence type="ECO:0000256" key="1">
    <source>
        <dbReference type="ARBA" id="ARBA00004842"/>
    </source>
</evidence>
<dbReference type="InterPro" id="IPR031322">
    <property type="entry name" value="Shikimate/glucono_kinase"/>
</dbReference>
<dbReference type="InterPro" id="IPR000623">
    <property type="entry name" value="Shikimate_kinase/TSH1"/>
</dbReference>
<feature type="binding site" evidence="11">
    <location>
        <position position="61"/>
    </location>
    <ligand>
        <name>substrate</name>
    </ligand>
</feature>
<evidence type="ECO:0000256" key="2">
    <source>
        <dbReference type="ARBA" id="ARBA00006997"/>
    </source>
</evidence>
<evidence type="ECO:0000256" key="3">
    <source>
        <dbReference type="ARBA" id="ARBA00012154"/>
    </source>
</evidence>
<proteinExistence type="inferred from homology"/>
<comment type="subcellular location">
    <subcellularLocation>
        <location evidence="11">Cytoplasm</location>
    </subcellularLocation>
</comment>
<dbReference type="GO" id="GO:0004765">
    <property type="term" value="F:shikimate kinase activity"/>
    <property type="evidence" value="ECO:0007669"/>
    <property type="project" value="UniProtKB-UniRule"/>
</dbReference>
<dbReference type="SUPFAM" id="SSF52540">
    <property type="entry name" value="P-loop containing nucleoside triphosphate hydrolases"/>
    <property type="match status" value="1"/>
</dbReference>
<evidence type="ECO:0000256" key="5">
    <source>
        <dbReference type="ARBA" id="ARBA00022679"/>
    </source>
</evidence>
<dbReference type="PANTHER" id="PTHR21087:SF16">
    <property type="entry name" value="SHIKIMATE KINASE 1, CHLOROPLASTIC"/>
    <property type="match status" value="1"/>
</dbReference>
<dbReference type="CDD" id="cd00464">
    <property type="entry name" value="SK"/>
    <property type="match status" value="1"/>
</dbReference>
<evidence type="ECO:0000256" key="11">
    <source>
        <dbReference type="HAMAP-Rule" id="MF_00109"/>
    </source>
</evidence>
<feature type="binding site" evidence="11">
    <location>
        <position position="121"/>
    </location>
    <ligand>
        <name>ATP</name>
        <dbReference type="ChEBI" id="CHEBI:30616"/>
    </ligand>
</feature>
<evidence type="ECO:0000256" key="10">
    <source>
        <dbReference type="ARBA" id="ARBA00048567"/>
    </source>
</evidence>